<dbReference type="NCBIfam" id="NF004824">
    <property type="entry name" value="PRK06180.1"/>
    <property type="match status" value="1"/>
</dbReference>
<dbReference type="InterPro" id="IPR002347">
    <property type="entry name" value="SDR_fam"/>
</dbReference>
<evidence type="ECO:0000256" key="3">
    <source>
        <dbReference type="RuleBase" id="RU000363"/>
    </source>
</evidence>
<proteinExistence type="inferred from homology"/>
<sequence>MKTWLITGSSSGFGQRLALAAVRRGDQVIATARNVKAIEAMAEPFGGRMITLPLDVTAAATAKAAVARAVEAFGGFDVLVNNAGYGLFGAIEEGTPEEYRPMFEVNVFGLIETTRAALPVLRRSGGTIVNMSSGAGIAGSGGGGYYNAAKFAVEGISEALAGELEPFGIRVLIVEPGPFRTDFLGRSITLAANEMPEYAASSRKRYRETNDGNQAGDPDKAIAVILQAVDADDAPLHLPLGPVAHAIAERKMAAFRRDIEAWRSVSIATDFDQP</sequence>
<comment type="similarity">
    <text evidence="1 3">Belongs to the short-chain dehydrogenases/reductases (SDR) family.</text>
</comment>
<dbReference type="Proteomes" id="UP000677537">
    <property type="component" value="Unassembled WGS sequence"/>
</dbReference>
<dbReference type="RefSeq" id="WP_209375860.1">
    <property type="nucleotide sequence ID" value="NZ_JAGIZA010000014.1"/>
</dbReference>
<organism evidence="4 5">
    <name type="scientific">Roseomonas indoligenes</name>
    <dbReference type="NCBI Taxonomy" id="2820811"/>
    <lineage>
        <taxon>Bacteria</taxon>
        <taxon>Pseudomonadati</taxon>
        <taxon>Pseudomonadota</taxon>
        <taxon>Alphaproteobacteria</taxon>
        <taxon>Acetobacterales</taxon>
        <taxon>Roseomonadaceae</taxon>
        <taxon>Roseomonas</taxon>
    </lineage>
</organism>
<dbReference type="GO" id="GO:0016491">
    <property type="term" value="F:oxidoreductase activity"/>
    <property type="evidence" value="ECO:0007669"/>
    <property type="project" value="UniProtKB-KW"/>
</dbReference>
<dbReference type="PRINTS" id="PR00080">
    <property type="entry name" value="SDRFAMILY"/>
</dbReference>
<dbReference type="SUPFAM" id="SSF51735">
    <property type="entry name" value="NAD(P)-binding Rossmann-fold domains"/>
    <property type="match status" value="1"/>
</dbReference>
<gene>
    <name evidence="4" type="ORF">J5Y10_19920</name>
</gene>
<keyword evidence="2" id="KW-0560">Oxidoreductase</keyword>
<protein>
    <submittedName>
        <fullName evidence="4">SDR family NAD(P)-dependent oxidoreductase</fullName>
    </submittedName>
</protein>
<reference evidence="4" key="1">
    <citation type="submission" date="2021-03" db="EMBL/GenBank/DDBJ databases">
        <authorList>
            <person name="So Y."/>
        </authorList>
    </citation>
    <scope>NUCLEOTIDE SEQUENCE</scope>
    <source>
        <strain evidence="4">SG15</strain>
    </source>
</reference>
<dbReference type="EMBL" id="JAGIZA010000014">
    <property type="protein sequence ID" value="MBP0495060.1"/>
    <property type="molecule type" value="Genomic_DNA"/>
</dbReference>
<dbReference type="AlphaFoldDB" id="A0A940N1L6"/>
<dbReference type="PANTHER" id="PTHR43976">
    <property type="entry name" value="SHORT CHAIN DEHYDROGENASE"/>
    <property type="match status" value="1"/>
</dbReference>
<accession>A0A940N1L6</accession>
<name>A0A940N1L6_9PROT</name>
<evidence type="ECO:0000313" key="4">
    <source>
        <dbReference type="EMBL" id="MBP0495060.1"/>
    </source>
</evidence>
<dbReference type="CDD" id="cd05374">
    <property type="entry name" value="17beta-HSD-like_SDR_c"/>
    <property type="match status" value="1"/>
</dbReference>
<evidence type="ECO:0000256" key="1">
    <source>
        <dbReference type="ARBA" id="ARBA00006484"/>
    </source>
</evidence>
<keyword evidence="5" id="KW-1185">Reference proteome</keyword>
<dbReference type="InterPro" id="IPR051911">
    <property type="entry name" value="SDR_oxidoreductase"/>
</dbReference>
<dbReference type="PRINTS" id="PR00081">
    <property type="entry name" value="GDHRDH"/>
</dbReference>
<dbReference type="Gene3D" id="3.40.50.720">
    <property type="entry name" value="NAD(P)-binding Rossmann-like Domain"/>
    <property type="match status" value="1"/>
</dbReference>
<dbReference type="Pfam" id="PF00106">
    <property type="entry name" value="adh_short"/>
    <property type="match status" value="1"/>
</dbReference>
<dbReference type="InterPro" id="IPR036291">
    <property type="entry name" value="NAD(P)-bd_dom_sf"/>
</dbReference>
<evidence type="ECO:0000256" key="2">
    <source>
        <dbReference type="ARBA" id="ARBA00023002"/>
    </source>
</evidence>
<dbReference type="InterPro" id="IPR020904">
    <property type="entry name" value="Sc_DH/Rdtase_CS"/>
</dbReference>
<comment type="caution">
    <text evidence="4">The sequence shown here is derived from an EMBL/GenBank/DDBJ whole genome shotgun (WGS) entry which is preliminary data.</text>
</comment>
<dbReference type="PANTHER" id="PTHR43976:SF16">
    <property type="entry name" value="SHORT-CHAIN DEHYDROGENASE_REDUCTASE FAMILY PROTEIN"/>
    <property type="match status" value="1"/>
</dbReference>
<dbReference type="PROSITE" id="PS00061">
    <property type="entry name" value="ADH_SHORT"/>
    <property type="match status" value="1"/>
</dbReference>
<evidence type="ECO:0000313" key="5">
    <source>
        <dbReference type="Proteomes" id="UP000677537"/>
    </source>
</evidence>